<dbReference type="OrthoDB" id="5423360at2759"/>
<dbReference type="Pfam" id="PF01425">
    <property type="entry name" value="Amidase"/>
    <property type="match status" value="1"/>
</dbReference>
<feature type="domain" description="Scytalone dehydratase-like protein Arp1 N-terminal" evidence="3">
    <location>
        <begin position="58"/>
        <end position="164"/>
    </location>
</feature>
<evidence type="ECO:0000259" key="2">
    <source>
        <dbReference type="Pfam" id="PF01425"/>
    </source>
</evidence>
<proteinExistence type="predicted"/>
<evidence type="ECO:0000313" key="4">
    <source>
        <dbReference type="EMBL" id="KAF4304030.1"/>
    </source>
</evidence>
<dbReference type="EMBL" id="WWBZ02000051">
    <property type="protein sequence ID" value="KAF4304030.1"/>
    <property type="molecule type" value="Genomic_DNA"/>
</dbReference>
<dbReference type="PANTHER" id="PTHR46310">
    <property type="entry name" value="AMIDASE 1"/>
    <property type="match status" value="1"/>
</dbReference>
<feature type="domain" description="Amidase" evidence="2">
    <location>
        <begin position="204"/>
        <end position="363"/>
    </location>
</feature>
<dbReference type="Pfam" id="PF26053">
    <property type="entry name" value="DUF8016"/>
    <property type="match status" value="1"/>
</dbReference>
<evidence type="ECO:0000256" key="1">
    <source>
        <dbReference type="SAM" id="SignalP"/>
    </source>
</evidence>
<evidence type="ECO:0000259" key="3">
    <source>
        <dbReference type="Pfam" id="PF26053"/>
    </source>
</evidence>
<dbReference type="SUPFAM" id="SSF75304">
    <property type="entry name" value="Amidase signature (AS) enzymes"/>
    <property type="match status" value="1"/>
</dbReference>
<dbReference type="InterPro" id="IPR036928">
    <property type="entry name" value="AS_sf"/>
</dbReference>
<dbReference type="Proteomes" id="UP000572817">
    <property type="component" value="Unassembled WGS sequence"/>
</dbReference>
<organism evidence="4 5">
    <name type="scientific">Botryosphaeria dothidea</name>
    <dbReference type="NCBI Taxonomy" id="55169"/>
    <lineage>
        <taxon>Eukaryota</taxon>
        <taxon>Fungi</taxon>
        <taxon>Dikarya</taxon>
        <taxon>Ascomycota</taxon>
        <taxon>Pezizomycotina</taxon>
        <taxon>Dothideomycetes</taxon>
        <taxon>Dothideomycetes incertae sedis</taxon>
        <taxon>Botryosphaeriales</taxon>
        <taxon>Botryosphaeriaceae</taxon>
        <taxon>Botryosphaeria</taxon>
    </lineage>
</organism>
<dbReference type="PANTHER" id="PTHR46310:SF7">
    <property type="entry name" value="AMIDASE 1"/>
    <property type="match status" value="1"/>
</dbReference>
<evidence type="ECO:0000313" key="5">
    <source>
        <dbReference type="Proteomes" id="UP000572817"/>
    </source>
</evidence>
<dbReference type="InterPro" id="IPR023631">
    <property type="entry name" value="Amidase_dom"/>
</dbReference>
<reference evidence="4" key="1">
    <citation type="submission" date="2020-04" db="EMBL/GenBank/DDBJ databases">
        <title>Genome Assembly and Annotation of Botryosphaeria dothidea sdau 11-99, a Latent Pathogen of Apple Fruit Ring Rot in China.</title>
        <authorList>
            <person name="Yu C."/>
            <person name="Diao Y."/>
            <person name="Lu Q."/>
            <person name="Zhao J."/>
            <person name="Cui S."/>
            <person name="Peng C."/>
            <person name="He B."/>
            <person name="Liu H."/>
        </authorList>
    </citation>
    <scope>NUCLEOTIDE SEQUENCE [LARGE SCALE GENOMIC DNA]</scope>
    <source>
        <strain evidence="4">Sdau11-99</strain>
    </source>
</reference>
<name>A0A8H4N067_9PEZI</name>
<sequence>MIFTVYLFSLFLILGRSFARLVDDGKITTLNSIPYYIGGTSIAKLSGFSSYTFGQNFPDQDLIPLTILHADGTTFSVEEYNTTISDFNSRDDVFQNGFLQIVYVIWTAESSEALEPWRSFAQETHQTKLFLGQGTNVTLSATIPNGPYFISAATGSIFKTYRLYPDHNLAFTQAAVSDERGGFLAIPGMANSVAVPSRLYYTPSASQPLAGLRMGVKDIFAVKGLKTSGGSRAYYDTYPEQNPTAPSVQRLIDQGAVLVGKTATAQFANGDRPTVDWVDYHCPFNPRGDGYQVPSGSSSGSAAAIASYEWLDFAVGSDTGGSMRSPARMNGVFGNRPSTGAVSMDGVLPLSPHFDTAGVFTRSGSLWSTITALWYETQPPPSYPKRIYVSRNSTTGAPAALALFSAFLARLERLLNTTHTVVDIAAHWHATHPPNTTSSIANLLAPAYAVLTAADQHALLAQPFRAHYAAAHAGATPFVNPNPRARWAWGAAHASAHYAAAAFGRPDRDACSEGVYVYAGALGGAPSYRDEYLAPRDAPPLEFADWTVAGYAGAAEVVVPVGEVAYASRVTGRVEWLPVAVNVGVARGCDGALGALVRRLEEEGVVREVGVGTRLYG</sequence>
<keyword evidence="5" id="KW-1185">Reference proteome</keyword>
<dbReference type="InterPro" id="IPR058329">
    <property type="entry name" value="Arp1_N"/>
</dbReference>
<dbReference type="Gene3D" id="3.90.1300.10">
    <property type="entry name" value="Amidase signature (AS) domain"/>
    <property type="match status" value="1"/>
</dbReference>
<feature type="chain" id="PRO_5034270859" evidence="1">
    <location>
        <begin position="20"/>
        <end position="617"/>
    </location>
</feature>
<accession>A0A8H4N067</accession>
<gene>
    <name evidence="4" type="ORF">GTA08_BOTSDO07546</name>
</gene>
<feature type="signal peptide" evidence="1">
    <location>
        <begin position="1"/>
        <end position="19"/>
    </location>
</feature>
<protein>
    <submittedName>
        <fullName evidence="4">Glutamyl-tRNA subunit a protein</fullName>
    </submittedName>
</protein>
<dbReference type="AlphaFoldDB" id="A0A8H4N067"/>
<comment type="caution">
    <text evidence="4">The sequence shown here is derived from an EMBL/GenBank/DDBJ whole genome shotgun (WGS) entry which is preliminary data.</text>
</comment>
<keyword evidence="1" id="KW-0732">Signal</keyword>